<dbReference type="InterPro" id="IPR023346">
    <property type="entry name" value="Lysozyme-like_dom_sf"/>
</dbReference>
<feature type="domain" description="Transglycosylase SLT" evidence="4">
    <location>
        <begin position="567"/>
        <end position="678"/>
    </location>
</feature>
<dbReference type="KEGG" id="oac:Oscil6304_4214"/>
<dbReference type="PATRIC" id="fig|56110.3.peg.5107"/>
<dbReference type="Pfam" id="PF01464">
    <property type="entry name" value="SLT"/>
    <property type="match status" value="1"/>
</dbReference>
<reference evidence="5 6" key="1">
    <citation type="submission" date="2012-06" db="EMBL/GenBank/DDBJ databases">
        <title>Finished chromosome of genome of Oscillatoria acuminata PCC 6304.</title>
        <authorList>
            <consortium name="US DOE Joint Genome Institute"/>
            <person name="Gugger M."/>
            <person name="Coursin T."/>
            <person name="Rippka R."/>
            <person name="Tandeau De Marsac N."/>
            <person name="Huntemann M."/>
            <person name="Wei C.-L."/>
            <person name="Han J."/>
            <person name="Detter J.C."/>
            <person name="Han C."/>
            <person name="Tapia R."/>
            <person name="Davenport K."/>
            <person name="Daligault H."/>
            <person name="Erkkila T."/>
            <person name="Gu W."/>
            <person name="Munk A.C.C."/>
            <person name="Teshima H."/>
            <person name="Xu Y."/>
            <person name="Chain P."/>
            <person name="Chen A."/>
            <person name="Krypides N."/>
            <person name="Mavromatis K."/>
            <person name="Markowitz V."/>
            <person name="Szeto E."/>
            <person name="Ivanova N."/>
            <person name="Mikhailova N."/>
            <person name="Ovchinnikova G."/>
            <person name="Pagani I."/>
            <person name="Pati A."/>
            <person name="Goodwin L."/>
            <person name="Peters L."/>
            <person name="Pitluck S."/>
            <person name="Woyke T."/>
            <person name="Kerfeld C."/>
        </authorList>
    </citation>
    <scope>NUCLEOTIDE SEQUENCE [LARGE SCALE GENOMIC DNA]</scope>
    <source>
        <strain evidence="5 6">PCC 6304</strain>
    </source>
</reference>
<evidence type="ECO:0000256" key="3">
    <source>
        <dbReference type="SAM" id="Phobius"/>
    </source>
</evidence>
<protein>
    <submittedName>
        <fullName evidence="5">Soluble lytic murein transglycosylase-like protein</fullName>
    </submittedName>
</protein>
<dbReference type="SUPFAM" id="SSF48435">
    <property type="entry name" value="Bacterial muramidases"/>
    <property type="match status" value="1"/>
</dbReference>
<keyword evidence="3" id="KW-0812">Transmembrane</keyword>
<dbReference type="SUPFAM" id="SSF53955">
    <property type="entry name" value="Lysozyme-like"/>
    <property type="match status" value="1"/>
</dbReference>
<evidence type="ECO:0000256" key="1">
    <source>
        <dbReference type="ARBA" id="ARBA00007734"/>
    </source>
</evidence>
<dbReference type="PROSITE" id="PS00922">
    <property type="entry name" value="TRANSGLYCOSYLASE"/>
    <property type="match status" value="1"/>
</dbReference>
<dbReference type="OrthoDB" id="9815002at2"/>
<dbReference type="STRING" id="56110.Oscil6304_4214"/>
<dbReference type="eggNOG" id="COG1729">
    <property type="taxonomic scope" value="Bacteria"/>
</dbReference>
<dbReference type="InterPro" id="IPR019734">
    <property type="entry name" value="TPR_rpt"/>
</dbReference>
<feature type="transmembrane region" description="Helical" evidence="3">
    <location>
        <begin position="12"/>
        <end position="31"/>
    </location>
</feature>
<accession>K9TLJ5</accession>
<evidence type="ECO:0000313" key="5">
    <source>
        <dbReference type="EMBL" id="AFY83742.1"/>
    </source>
</evidence>
<dbReference type="InterPro" id="IPR008939">
    <property type="entry name" value="Lytic_TGlycosylase_superhlx_U"/>
</dbReference>
<dbReference type="Proteomes" id="UP000010367">
    <property type="component" value="Chromosome"/>
</dbReference>
<dbReference type="InterPro" id="IPR011990">
    <property type="entry name" value="TPR-like_helical_dom_sf"/>
</dbReference>
<dbReference type="InterPro" id="IPR008258">
    <property type="entry name" value="Transglycosylase_SLT_dom_1"/>
</dbReference>
<keyword evidence="3" id="KW-0472">Membrane</keyword>
<dbReference type="AlphaFoldDB" id="K9TLJ5"/>
<comment type="similarity">
    <text evidence="1">Belongs to the transglycosylase Slt family.</text>
</comment>
<evidence type="ECO:0000256" key="2">
    <source>
        <dbReference type="ARBA" id="ARBA00022729"/>
    </source>
</evidence>
<proteinExistence type="inferred from homology"/>
<dbReference type="GO" id="GO:0008933">
    <property type="term" value="F:peptidoglycan lytic transglycosylase activity"/>
    <property type="evidence" value="ECO:0007669"/>
    <property type="project" value="InterPro"/>
</dbReference>
<evidence type="ECO:0000259" key="4">
    <source>
        <dbReference type="Pfam" id="PF01464"/>
    </source>
</evidence>
<dbReference type="CDD" id="cd13401">
    <property type="entry name" value="Slt70-like"/>
    <property type="match status" value="1"/>
</dbReference>
<keyword evidence="3" id="KW-1133">Transmembrane helix</keyword>
<dbReference type="GO" id="GO:0004553">
    <property type="term" value="F:hydrolase activity, hydrolyzing O-glycosyl compounds"/>
    <property type="evidence" value="ECO:0007669"/>
    <property type="project" value="InterPro"/>
</dbReference>
<organism evidence="5 6">
    <name type="scientific">Oscillatoria acuminata PCC 6304</name>
    <dbReference type="NCBI Taxonomy" id="56110"/>
    <lineage>
        <taxon>Bacteria</taxon>
        <taxon>Bacillati</taxon>
        <taxon>Cyanobacteriota</taxon>
        <taxon>Cyanophyceae</taxon>
        <taxon>Oscillatoriophycideae</taxon>
        <taxon>Oscillatoriales</taxon>
        <taxon>Oscillatoriaceae</taxon>
        <taxon>Oscillatoria</taxon>
    </lineage>
</organism>
<dbReference type="GO" id="GO:0042597">
    <property type="term" value="C:periplasmic space"/>
    <property type="evidence" value="ECO:0007669"/>
    <property type="project" value="InterPro"/>
</dbReference>
<dbReference type="Pfam" id="PF13174">
    <property type="entry name" value="TPR_6"/>
    <property type="match status" value="1"/>
</dbReference>
<dbReference type="Gene3D" id="1.10.530.10">
    <property type="match status" value="1"/>
</dbReference>
<dbReference type="EMBL" id="CP003607">
    <property type="protein sequence ID" value="AFY83742.1"/>
    <property type="molecule type" value="Genomic_DNA"/>
</dbReference>
<keyword evidence="2" id="KW-0732">Signal</keyword>
<dbReference type="Gene3D" id="1.25.40.10">
    <property type="entry name" value="Tetratricopeptide repeat domain"/>
    <property type="match status" value="3"/>
</dbReference>
<gene>
    <name evidence="5" type="ORF">Oscil6304_4214</name>
</gene>
<dbReference type="PANTHER" id="PTHR37423">
    <property type="entry name" value="SOLUBLE LYTIC MUREIN TRANSGLYCOSYLASE-RELATED"/>
    <property type="match status" value="1"/>
</dbReference>
<dbReference type="GO" id="GO:0016020">
    <property type="term" value="C:membrane"/>
    <property type="evidence" value="ECO:0007669"/>
    <property type="project" value="InterPro"/>
</dbReference>
<dbReference type="InParanoid" id="K9TLJ5"/>
<sequence>MFRKKQRSNNKVTIAVGIGLWILLIGAAVPMNKWVEWSQKTPQMLALGGKLTHQSAVKPLALMPAEQRASQLEQLAANGEGLDRAQARYVLANDLLEQGQASQALERLQDLENDYGLLAPYILFKRAQAHELSNNSAQALETWTELLEKHPDSPVVVEALYALGRSNPQYWDQALEKFPAHPKSMEIAQTRLKENPNRLDLLLPIANHGFYLDNYKSHLQKLTSQYRDRLNPEDWEAIAFGYWEKQDYGKGGEAYASATWNPQGAYRLGRGRQLSGDNSGAILAYKRLFVDFPDSEEASMGLEQLITLVEPKEALTYIDELMNRFPNKAGEALFARSKILDELGSRSAAKEARDKVLSEYSNSEGAAELRWSLAQQSVAISNFEEARKWALELRQENPDHELAPEAGFWAGKWAQGLGLSKEARQTYEDILFNYTESYYAWRSAVLLGWDVGDFTNVRALTPAIVGQTERVEIPAGSDILKELYLLGQDQDAWTLWQVEFTNRREPSVPEQFTDGLIRLGVGDNLDGIFMLSSLRWRDKPEDQEEYKQIKEKPHYWEALYPFPYVDLIQKAAQEQQMNPLLVTALMRQESRFMPKIRSSVGAVGLMQVMPETGSWAAQSMGIKNHNLENPEDNIKIGTWYLDFTHGQYKDNSMLAVASYNAGPSNVASWIERFGFNDPDEFANQIPFPETNGYVKHVFENYWNYLRLYSPEIAKKLGQ</sequence>
<dbReference type="PANTHER" id="PTHR37423:SF5">
    <property type="entry name" value="SOLUBLE LYTIC MUREIN TRANSGLYCOSYLASE"/>
    <property type="match status" value="1"/>
</dbReference>
<keyword evidence="6" id="KW-1185">Reference proteome</keyword>
<dbReference type="eggNOG" id="COG0741">
    <property type="taxonomic scope" value="Bacteria"/>
</dbReference>
<dbReference type="HOGENOM" id="CLU_013746_0_0_3"/>
<name>K9TLJ5_9CYAN</name>
<dbReference type="GO" id="GO:0000270">
    <property type="term" value="P:peptidoglycan metabolic process"/>
    <property type="evidence" value="ECO:0007669"/>
    <property type="project" value="InterPro"/>
</dbReference>
<evidence type="ECO:0000313" key="6">
    <source>
        <dbReference type="Proteomes" id="UP000010367"/>
    </source>
</evidence>
<dbReference type="InterPro" id="IPR000189">
    <property type="entry name" value="Transglyc_AS"/>
</dbReference>